<dbReference type="EMBL" id="ANOH01000263">
    <property type="protein sequence ID" value="EMI54705.1"/>
    <property type="molecule type" value="Genomic_DNA"/>
</dbReference>
<evidence type="ECO:0000313" key="7">
    <source>
        <dbReference type="Proteomes" id="UP000011885"/>
    </source>
</evidence>
<dbReference type="Proteomes" id="UP000011885">
    <property type="component" value="Unassembled WGS sequence"/>
</dbReference>
<evidence type="ECO:0000256" key="2">
    <source>
        <dbReference type="ARBA" id="ARBA00022448"/>
    </source>
</evidence>
<dbReference type="PROSITE" id="PS50893">
    <property type="entry name" value="ABC_TRANSPORTER_2"/>
    <property type="match status" value="1"/>
</dbReference>
<dbReference type="AlphaFoldDB" id="M5TZT7"/>
<dbReference type="PANTHER" id="PTHR46743">
    <property type="entry name" value="TEICHOIC ACIDS EXPORT ATP-BINDING PROTEIN TAGH"/>
    <property type="match status" value="1"/>
</dbReference>
<name>M5TZT7_9BACT</name>
<dbReference type="GO" id="GO:0005524">
    <property type="term" value="F:ATP binding"/>
    <property type="evidence" value="ECO:0007669"/>
    <property type="project" value="UniProtKB-KW"/>
</dbReference>
<dbReference type="Pfam" id="PF14524">
    <property type="entry name" value="Wzt_C"/>
    <property type="match status" value="1"/>
</dbReference>
<proteinExistence type="inferred from homology"/>
<reference evidence="6 7" key="1">
    <citation type="journal article" date="2013" name="Mar. Genomics">
        <title>Expression of sulfatases in Rhodopirellula baltica and the diversity of sulfatases in the genus Rhodopirellula.</title>
        <authorList>
            <person name="Wegner C.E."/>
            <person name="Richter-Heitmann T."/>
            <person name="Klindworth A."/>
            <person name="Klockow C."/>
            <person name="Richter M."/>
            <person name="Achstetter T."/>
            <person name="Glockner F.O."/>
            <person name="Harder J."/>
        </authorList>
    </citation>
    <scope>NUCLEOTIDE SEQUENCE [LARGE SCALE GENOMIC DNA]</scope>
    <source>
        <strain evidence="6 7">SM41</strain>
    </source>
</reference>
<dbReference type="Gene3D" id="3.40.50.300">
    <property type="entry name" value="P-loop containing nucleotide triphosphate hydrolases"/>
    <property type="match status" value="1"/>
</dbReference>
<keyword evidence="3" id="KW-0547">Nucleotide-binding</keyword>
<dbReference type="RefSeq" id="WP_008681566.1">
    <property type="nucleotide sequence ID" value="NZ_ANOH01000263.1"/>
</dbReference>
<dbReference type="Gene3D" id="2.70.50.60">
    <property type="entry name" value="abc- transporter (atp binding component) like domain"/>
    <property type="match status" value="1"/>
</dbReference>
<comment type="caution">
    <text evidence="6">The sequence shown here is derived from an EMBL/GenBank/DDBJ whole genome shotgun (WGS) entry which is preliminary data.</text>
</comment>
<dbReference type="GO" id="GO:0016020">
    <property type="term" value="C:membrane"/>
    <property type="evidence" value="ECO:0007669"/>
    <property type="project" value="InterPro"/>
</dbReference>
<keyword evidence="7" id="KW-1185">Reference proteome</keyword>
<dbReference type="SUPFAM" id="SSF52540">
    <property type="entry name" value="P-loop containing nucleoside triphosphate hydrolases"/>
    <property type="match status" value="1"/>
</dbReference>
<gene>
    <name evidence="6" type="ORF">RSSM_03821</name>
</gene>
<dbReference type="GO" id="GO:0140359">
    <property type="term" value="F:ABC-type transporter activity"/>
    <property type="evidence" value="ECO:0007669"/>
    <property type="project" value="InterPro"/>
</dbReference>
<dbReference type="PANTHER" id="PTHR46743:SF2">
    <property type="entry name" value="TEICHOIC ACIDS EXPORT ATP-BINDING PROTEIN TAGH"/>
    <property type="match status" value="1"/>
</dbReference>
<dbReference type="CDD" id="cd10147">
    <property type="entry name" value="Wzt_C-like"/>
    <property type="match status" value="1"/>
</dbReference>
<evidence type="ECO:0000259" key="5">
    <source>
        <dbReference type="PROSITE" id="PS50893"/>
    </source>
</evidence>
<evidence type="ECO:0000256" key="1">
    <source>
        <dbReference type="ARBA" id="ARBA00005417"/>
    </source>
</evidence>
<dbReference type="InterPro" id="IPR015860">
    <property type="entry name" value="ABC_transpr_TagH-like"/>
</dbReference>
<feature type="domain" description="ABC transporter" evidence="5">
    <location>
        <begin position="45"/>
        <end position="267"/>
    </location>
</feature>
<organism evidence="6 7">
    <name type="scientific">Rhodopirellula sallentina SM41</name>
    <dbReference type="NCBI Taxonomy" id="1263870"/>
    <lineage>
        <taxon>Bacteria</taxon>
        <taxon>Pseudomonadati</taxon>
        <taxon>Planctomycetota</taxon>
        <taxon>Planctomycetia</taxon>
        <taxon>Pirellulales</taxon>
        <taxon>Pirellulaceae</taxon>
        <taxon>Rhodopirellula</taxon>
    </lineage>
</organism>
<evidence type="ECO:0000313" key="6">
    <source>
        <dbReference type="EMBL" id="EMI54705.1"/>
    </source>
</evidence>
<evidence type="ECO:0000256" key="3">
    <source>
        <dbReference type="ARBA" id="ARBA00022741"/>
    </source>
</evidence>
<dbReference type="InterPro" id="IPR003593">
    <property type="entry name" value="AAA+_ATPase"/>
</dbReference>
<dbReference type="InterPro" id="IPR050683">
    <property type="entry name" value="Bact_Polysacc_Export_ATP-bd"/>
</dbReference>
<protein>
    <submittedName>
        <fullName evidence="6">Polysaccharide ABC transporter ATP-binding protein</fullName>
    </submittedName>
</protein>
<evidence type="ECO:0000256" key="4">
    <source>
        <dbReference type="ARBA" id="ARBA00022840"/>
    </source>
</evidence>
<dbReference type="CDD" id="cd03220">
    <property type="entry name" value="ABC_KpsT_Wzt"/>
    <property type="match status" value="1"/>
</dbReference>
<sequence>MTIAIQFEGVSKRYRIGQIGTGTLSHDLHRTLAKMLGKPDPFAKIGQENTTSNTPNNEYVLALHDISININQGEVFGIIGHNGAGKSTFLKLLSQITAPTSGAIRSRGRIASLLEVGTGFHPELTGRENIYVNGAVLGMNRKEISAELERIVEFSGCSKYLDTPVKRYSSGMTTRLGFAVAAHLRCEILIIDEVLAVGDAAFQDRCIGRINEITSGGRTTVLVSHNMALMRRLANRCMLLQQGKSTCVGATADVISTYLQGSQHGESPGFRSLASHPNRLAGMKPLLQAVKLHDISGEQTSTFIQGTPIKIEINYDASKHPEQLSGIGFIVHSITGARVGGFNSYMATQPPHQIPQSGITTFTVNSPALTPGVYRLTISIGSHQSRLIDKIEPAIDFRIEPDDIYATGYLLTAEDGVVAFECDFSSTES</sequence>
<keyword evidence="4 6" id="KW-0067">ATP-binding</keyword>
<comment type="similarity">
    <text evidence="1">Belongs to the ABC transporter superfamily.</text>
</comment>
<dbReference type="OrthoDB" id="9778870at2"/>
<keyword evidence="2" id="KW-0813">Transport</keyword>
<dbReference type="InterPro" id="IPR027417">
    <property type="entry name" value="P-loop_NTPase"/>
</dbReference>
<dbReference type="PATRIC" id="fig|1263870.3.peg.4052"/>
<dbReference type="Pfam" id="PF00005">
    <property type="entry name" value="ABC_tran"/>
    <property type="match status" value="1"/>
</dbReference>
<accession>M5TZT7</accession>
<dbReference type="SMART" id="SM00382">
    <property type="entry name" value="AAA"/>
    <property type="match status" value="1"/>
</dbReference>
<dbReference type="InterPro" id="IPR029439">
    <property type="entry name" value="Wzt_C"/>
</dbReference>
<dbReference type="GO" id="GO:0016887">
    <property type="term" value="F:ATP hydrolysis activity"/>
    <property type="evidence" value="ECO:0007669"/>
    <property type="project" value="InterPro"/>
</dbReference>
<dbReference type="InterPro" id="IPR003439">
    <property type="entry name" value="ABC_transporter-like_ATP-bd"/>
</dbReference>